<dbReference type="GO" id="GO:0071555">
    <property type="term" value="P:cell wall organization"/>
    <property type="evidence" value="ECO:0007669"/>
    <property type="project" value="UniProtKB-KW"/>
</dbReference>
<comment type="similarity">
    <text evidence="1">In the C-terminal section; belongs to the transpeptidase family.</text>
</comment>
<dbReference type="InterPro" id="IPR036950">
    <property type="entry name" value="PBP_transglycosylase"/>
</dbReference>
<keyword evidence="7" id="KW-0378">Hydrolase</keyword>
<evidence type="ECO:0000256" key="1">
    <source>
        <dbReference type="ARBA" id="ARBA00007090"/>
    </source>
</evidence>
<dbReference type="InterPro" id="IPR001460">
    <property type="entry name" value="PCN-bd_Tpept"/>
</dbReference>
<dbReference type="PANTHER" id="PTHR32282:SF33">
    <property type="entry name" value="PEPTIDOGLYCAN GLYCOSYLTRANSFERASE"/>
    <property type="match status" value="1"/>
</dbReference>
<feature type="region of interest" description="Disordered" evidence="14">
    <location>
        <begin position="694"/>
        <end position="722"/>
    </location>
</feature>
<evidence type="ECO:0000256" key="9">
    <source>
        <dbReference type="ARBA" id="ARBA00022984"/>
    </source>
</evidence>
<dbReference type="RefSeq" id="WP_179445180.1">
    <property type="nucleotide sequence ID" value="NZ_JACBZS010000001.1"/>
</dbReference>
<dbReference type="CDD" id="cd06577">
    <property type="entry name" value="PASTA_pknB"/>
    <property type="match status" value="1"/>
</dbReference>
<keyword evidence="11" id="KW-0961">Cell wall biogenesis/degradation</keyword>
<keyword evidence="18" id="KW-1185">Reference proteome</keyword>
<dbReference type="InterPro" id="IPR001264">
    <property type="entry name" value="Glyco_trans_51"/>
</dbReference>
<comment type="similarity">
    <text evidence="2">In the N-terminal section; belongs to the glycosyltransferase 51 family.</text>
</comment>
<dbReference type="GO" id="GO:0008658">
    <property type="term" value="F:penicillin binding"/>
    <property type="evidence" value="ECO:0007669"/>
    <property type="project" value="InterPro"/>
</dbReference>
<dbReference type="PANTHER" id="PTHR32282">
    <property type="entry name" value="BINDING PROTEIN TRANSPEPTIDASE, PUTATIVE-RELATED"/>
    <property type="match status" value="1"/>
</dbReference>
<dbReference type="GO" id="GO:0009002">
    <property type="term" value="F:serine-type D-Ala-D-Ala carboxypeptidase activity"/>
    <property type="evidence" value="ECO:0007669"/>
    <property type="project" value="UniProtKB-EC"/>
</dbReference>
<evidence type="ECO:0000256" key="14">
    <source>
        <dbReference type="SAM" id="MobiDB-lite"/>
    </source>
</evidence>
<feature type="region of interest" description="Disordered" evidence="14">
    <location>
        <begin position="766"/>
        <end position="815"/>
    </location>
</feature>
<dbReference type="SUPFAM" id="SSF53955">
    <property type="entry name" value="Lysozyme-like"/>
    <property type="match status" value="1"/>
</dbReference>
<keyword evidence="15" id="KW-1133">Transmembrane helix</keyword>
<evidence type="ECO:0000256" key="10">
    <source>
        <dbReference type="ARBA" id="ARBA00023268"/>
    </source>
</evidence>
<dbReference type="EMBL" id="JACBZS010000001">
    <property type="protein sequence ID" value="NYI71346.1"/>
    <property type="molecule type" value="Genomic_DNA"/>
</dbReference>
<protein>
    <submittedName>
        <fullName evidence="17">Membrane peptidoglycan carboxypeptidase</fullName>
    </submittedName>
</protein>
<proteinExistence type="inferred from homology"/>
<dbReference type="Pfam" id="PF00912">
    <property type="entry name" value="Transgly"/>
    <property type="match status" value="1"/>
</dbReference>
<dbReference type="GO" id="GO:0008360">
    <property type="term" value="P:regulation of cell shape"/>
    <property type="evidence" value="ECO:0007669"/>
    <property type="project" value="UniProtKB-KW"/>
</dbReference>
<keyword evidence="4" id="KW-0645">Protease</keyword>
<evidence type="ECO:0000256" key="15">
    <source>
        <dbReference type="SAM" id="Phobius"/>
    </source>
</evidence>
<evidence type="ECO:0000256" key="13">
    <source>
        <dbReference type="ARBA" id="ARBA00049902"/>
    </source>
</evidence>
<keyword evidence="3 17" id="KW-0121">Carboxypeptidase</keyword>
<accession>A0A7Z0ILA3</accession>
<dbReference type="Gene3D" id="3.40.710.10">
    <property type="entry name" value="DD-peptidase/beta-lactamase superfamily"/>
    <property type="match status" value="1"/>
</dbReference>
<evidence type="ECO:0000256" key="6">
    <source>
        <dbReference type="ARBA" id="ARBA00022679"/>
    </source>
</evidence>
<dbReference type="SUPFAM" id="SSF56601">
    <property type="entry name" value="beta-lactamase/transpeptidase-like"/>
    <property type="match status" value="1"/>
</dbReference>
<gene>
    <name evidence="17" type="ORF">GGQ54_001906</name>
</gene>
<keyword evidence="8" id="KW-0133">Cell shape</keyword>
<dbReference type="Proteomes" id="UP000527616">
    <property type="component" value="Unassembled WGS sequence"/>
</dbReference>
<feature type="transmembrane region" description="Helical" evidence="15">
    <location>
        <begin position="12"/>
        <end position="39"/>
    </location>
</feature>
<dbReference type="InterPro" id="IPR023346">
    <property type="entry name" value="Lysozyme-like_dom_sf"/>
</dbReference>
<dbReference type="Pfam" id="PF00905">
    <property type="entry name" value="Transpeptidase"/>
    <property type="match status" value="1"/>
</dbReference>
<keyword evidence="15" id="KW-0472">Membrane</keyword>
<evidence type="ECO:0000256" key="5">
    <source>
        <dbReference type="ARBA" id="ARBA00022676"/>
    </source>
</evidence>
<dbReference type="GO" id="GO:0030288">
    <property type="term" value="C:outer membrane-bounded periplasmic space"/>
    <property type="evidence" value="ECO:0007669"/>
    <property type="project" value="TreeGrafter"/>
</dbReference>
<dbReference type="AlphaFoldDB" id="A0A7Z0ILA3"/>
<feature type="compositionally biased region" description="Basic and acidic residues" evidence="14">
    <location>
        <begin position="783"/>
        <end position="804"/>
    </location>
</feature>
<evidence type="ECO:0000313" key="18">
    <source>
        <dbReference type="Proteomes" id="UP000527616"/>
    </source>
</evidence>
<sequence length="815" mass="87214">MPNSSERGATLLYSLAMFGVVSVICGILVAGLMVPYAALATAGAKAGASTVEDLPEDLVIPPQSQRTSVYMADGKLLTNFYEDYRIYKPLDDISPTMVSAQLAIEDHRFYEHGPLDLTGTLRALVTNVGGGDTQGGSSITQQYVKMAQIDIAKRNNDQAGIARAQESTIQRKIQELRYAIALEKQLSKDDIIERYLNIAMYGPSVYGVEAAAQVYFDKSAKDLDLAESAFLAGLVQNPTRTDPADNPDAALERRNVVLNRMAELQLVTRDEAAKAKEEKFDPKKIERPTNNCANSRYPFLCDYVKKTITTNPMYGETPEDRENLLLRGGLEIQTEIDPKAQDAAEKAVADMISPKDPALGVMSQIQPGTGLIIAMAQSRPEMGNKPGQTFYNYAVSREMGGAEGYQMGSTFKAFTAAAAIEKGIPLSQTYASPSGMEFKGRTMQTCNGPVKSNQYDPKNSTRSGTFNMRQATAYSVNTYFVQLQLAAGNCRVAQMADKAGLQLSQGGTLVDPGPTANEKDPMGYDNYTSLTLGIADVTPLSVAEAYATFAARGKHCKPIIIKAMKDSNGKDVKVPSADCKQVMDQGVADATTELLRGVMNGTGAPARIPGGYPQAGKTGTIDSNSAVWFAGYTPEVAGAAMIAVDKTNDYWDNRRKSLKGMRLPESGTYLAGSGGGDAGRGIYAPAMEKALEGKPRTGFKQASSKFTQGKNVDVPSTSGMSASQARETLEGAGFNVARQSVYSSQPSGSYLGTSANGSAKAGQTIYLMYSKGPRPKPAPAPAPKKEPEKKDDKKPEKKDEKPADKPQTPSDSGGG</sequence>
<dbReference type="Gene3D" id="3.30.10.20">
    <property type="match status" value="1"/>
</dbReference>
<evidence type="ECO:0000256" key="11">
    <source>
        <dbReference type="ARBA" id="ARBA00023316"/>
    </source>
</evidence>
<evidence type="ECO:0000313" key="17">
    <source>
        <dbReference type="EMBL" id="NYI71346.1"/>
    </source>
</evidence>
<keyword evidence="15" id="KW-0812">Transmembrane</keyword>
<dbReference type="GO" id="GO:0006508">
    <property type="term" value="P:proteolysis"/>
    <property type="evidence" value="ECO:0007669"/>
    <property type="project" value="UniProtKB-KW"/>
</dbReference>
<organism evidence="17 18">
    <name type="scientific">Naumannella cuiyingiana</name>
    <dbReference type="NCBI Taxonomy" id="1347891"/>
    <lineage>
        <taxon>Bacteria</taxon>
        <taxon>Bacillati</taxon>
        <taxon>Actinomycetota</taxon>
        <taxon>Actinomycetes</taxon>
        <taxon>Propionibacteriales</taxon>
        <taxon>Propionibacteriaceae</taxon>
        <taxon>Naumannella</taxon>
    </lineage>
</organism>
<reference evidence="17 18" key="1">
    <citation type="submission" date="2020-07" db="EMBL/GenBank/DDBJ databases">
        <title>Sequencing the genomes of 1000 actinobacteria strains.</title>
        <authorList>
            <person name="Klenk H.-P."/>
        </authorList>
    </citation>
    <scope>NUCLEOTIDE SEQUENCE [LARGE SCALE GENOMIC DNA]</scope>
    <source>
        <strain evidence="17 18">DSM 103164</strain>
    </source>
</reference>
<keyword evidence="5" id="KW-0328">Glycosyltransferase</keyword>
<evidence type="ECO:0000256" key="12">
    <source>
        <dbReference type="ARBA" id="ARBA00034000"/>
    </source>
</evidence>
<keyword evidence="9" id="KW-0573">Peptidoglycan synthesis</keyword>
<dbReference type="Gene3D" id="1.10.3810.10">
    <property type="entry name" value="Biosynthetic peptidoglycan transglycosylase-like"/>
    <property type="match status" value="1"/>
</dbReference>
<feature type="compositionally biased region" description="Polar residues" evidence="14">
    <location>
        <begin position="700"/>
        <end position="722"/>
    </location>
</feature>
<dbReference type="GO" id="GO:0008955">
    <property type="term" value="F:peptidoglycan glycosyltransferase activity"/>
    <property type="evidence" value="ECO:0007669"/>
    <property type="project" value="UniProtKB-EC"/>
</dbReference>
<name>A0A7Z0ILA3_9ACTN</name>
<comment type="caution">
    <text evidence="17">The sequence shown here is derived from an EMBL/GenBank/DDBJ whole genome shotgun (WGS) entry which is preliminary data.</text>
</comment>
<dbReference type="InterPro" id="IPR050396">
    <property type="entry name" value="Glycosyltr_51/Transpeptidase"/>
</dbReference>
<evidence type="ECO:0000256" key="4">
    <source>
        <dbReference type="ARBA" id="ARBA00022670"/>
    </source>
</evidence>
<evidence type="ECO:0000256" key="3">
    <source>
        <dbReference type="ARBA" id="ARBA00022645"/>
    </source>
</evidence>
<comment type="catalytic activity">
    <reaction evidence="12">
        <text>Preferential cleavage: (Ac)2-L-Lys-D-Ala-|-D-Ala. Also transpeptidation of peptidyl-alanyl moieties that are N-acyl substituents of D-alanine.</text>
        <dbReference type="EC" id="3.4.16.4"/>
    </reaction>
</comment>
<evidence type="ECO:0000256" key="2">
    <source>
        <dbReference type="ARBA" id="ARBA00007739"/>
    </source>
</evidence>
<evidence type="ECO:0000256" key="8">
    <source>
        <dbReference type="ARBA" id="ARBA00022960"/>
    </source>
</evidence>
<evidence type="ECO:0000256" key="7">
    <source>
        <dbReference type="ARBA" id="ARBA00022801"/>
    </source>
</evidence>
<dbReference type="FunFam" id="1.10.3810.10:FF:000001">
    <property type="entry name" value="Penicillin-binding protein 1A"/>
    <property type="match status" value="1"/>
</dbReference>
<dbReference type="InterPro" id="IPR005543">
    <property type="entry name" value="PASTA_dom"/>
</dbReference>
<comment type="catalytic activity">
    <reaction evidence="13">
        <text>[GlcNAc-(1-&gt;4)-Mur2Ac(oyl-L-Ala-gamma-D-Glu-L-Lys-D-Ala-D-Ala)](n)-di-trans,octa-cis-undecaprenyl diphosphate + beta-D-GlcNAc-(1-&gt;4)-Mur2Ac(oyl-L-Ala-gamma-D-Glu-L-Lys-D-Ala-D-Ala)-di-trans,octa-cis-undecaprenyl diphosphate = [GlcNAc-(1-&gt;4)-Mur2Ac(oyl-L-Ala-gamma-D-Glu-L-Lys-D-Ala-D-Ala)](n+1)-di-trans,octa-cis-undecaprenyl diphosphate + di-trans,octa-cis-undecaprenyl diphosphate + H(+)</text>
        <dbReference type="Rhea" id="RHEA:23708"/>
        <dbReference type="Rhea" id="RHEA-COMP:9602"/>
        <dbReference type="Rhea" id="RHEA-COMP:9603"/>
        <dbReference type="ChEBI" id="CHEBI:15378"/>
        <dbReference type="ChEBI" id="CHEBI:58405"/>
        <dbReference type="ChEBI" id="CHEBI:60033"/>
        <dbReference type="ChEBI" id="CHEBI:78435"/>
        <dbReference type="EC" id="2.4.99.28"/>
    </reaction>
</comment>
<feature type="domain" description="PASTA" evidence="16">
    <location>
        <begin position="709"/>
        <end position="771"/>
    </location>
</feature>
<dbReference type="InterPro" id="IPR012338">
    <property type="entry name" value="Beta-lactam/transpept-like"/>
</dbReference>
<evidence type="ECO:0000259" key="16">
    <source>
        <dbReference type="PROSITE" id="PS51178"/>
    </source>
</evidence>
<keyword evidence="10" id="KW-0511">Multifunctional enzyme</keyword>
<dbReference type="PROSITE" id="PS51178">
    <property type="entry name" value="PASTA"/>
    <property type="match status" value="1"/>
</dbReference>
<keyword evidence="6" id="KW-0808">Transferase</keyword>
<dbReference type="GO" id="GO:0009252">
    <property type="term" value="P:peptidoglycan biosynthetic process"/>
    <property type="evidence" value="ECO:0007669"/>
    <property type="project" value="UniProtKB-KW"/>
</dbReference>